<keyword evidence="3" id="KW-1185">Reference proteome</keyword>
<dbReference type="PRINTS" id="PR00068">
    <property type="entry name" value="CUZNDISMTASE"/>
</dbReference>
<evidence type="ECO:0000313" key="3">
    <source>
        <dbReference type="Proteomes" id="UP000204024"/>
    </source>
</evidence>
<dbReference type="InterPro" id="IPR001424">
    <property type="entry name" value="SOD_Cu_Zn_dom"/>
</dbReference>
<dbReference type="RefSeq" id="YP_008719998.1">
    <property type="nucleotide sequence ID" value="NC_022646.1"/>
</dbReference>
<dbReference type="GO" id="GO:0006801">
    <property type="term" value="P:superoxide metabolic process"/>
    <property type="evidence" value="ECO:0007669"/>
    <property type="project" value="InterPro"/>
</dbReference>
<dbReference type="GO" id="GO:0005507">
    <property type="term" value="F:copper ion binding"/>
    <property type="evidence" value="ECO:0007669"/>
    <property type="project" value="InterPro"/>
</dbReference>
<feature type="domain" description="Superoxide dismutase copper/zinc binding" evidence="1">
    <location>
        <begin position="11"/>
        <end position="147"/>
    </location>
</feature>
<evidence type="ECO:0000313" key="2">
    <source>
        <dbReference type="EMBL" id="AGQ20309.1"/>
    </source>
</evidence>
<dbReference type="PROSITE" id="PS00087">
    <property type="entry name" value="SOD_CU_ZN_1"/>
    <property type="match status" value="1"/>
</dbReference>
<dbReference type="Proteomes" id="UP000204024">
    <property type="component" value="Segment"/>
</dbReference>
<name>U5KBU3_9BBAC</name>
<sequence>MRAVCVIGGDVTGRVELLQITNEAPVHVYGELHNLPRGDHGFHVHEYGDVSNGCTSAGDHLNPHGMPHGGPHSNVRHLGDLGNIYSHGETHAVRVDIVDHLISLHGEHSVLGRSLVVHAMRDDYGLGDGELSRTTGNSGSRLGCGVIGLMRD</sequence>
<organism evidence="2 3">
    <name type="scientific">Clostera anastomosis granulovirus A</name>
    <dbReference type="NCBI Taxonomy" id="1986289"/>
    <lineage>
        <taxon>Viruses</taxon>
        <taxon>Viruses incertae sedis</taxon>
        <taxon>Naldaviricetes</taxon>
        <taxon>Lefavirales</taxon>
        <taxon>Baculoviridae</taxon>
        <taxon>Betabaculovirus</taxon>
        <taxon>Betabaculovirus clanastomosis</taxon>
    </lineage>
</organism>
<dbReference type="OrthoDB" id="15673at10239"/>
<dbReference type="KEGG" id="vg:17428752"/>
<dbReference type="InterPro" id="IPR036423">
    <property type="entry name" value="SOD-like_Cu/Zn_dom_sf"/>
</dbReference>
<gene>
    <name evidence="2" type="ORF">CalGV051</name>
</gene>
<dbReference type="Pfam" id="PF00080">
    <property type="entry name" value="Sod_Cu"/>
    <property type="match status" value="1"/>
</dbReference>
<accession>U5KBU3</accession>
<dbReference type="InterPro" id="IPR018152">
    <property type="entry name" value="SOD_Cu/Zn_BS"/>
</dbReference>
<dbReference type="EMBL" id="KC179784">
    <property type="protein sequence ID" value="AGQ20309.1"/>
    <property type="molecule type" value="Genomic_DNA"/>
</dbReference>
<reference evidence="2 3" key="1">
    <citation type="journal article" date="2013" name="Arch. Virol.">
        <title>Comparative analysis of the genomes of Clostera anastomosis (L.) granulovirus and Clostera anachoreta granulovirus.</title>
        <authorList>
            <person name="Liang Z."/>
            <person name="Zhang X."/>
            <person name="Yin X."/>
            <person name="Song X."/>
            <person name="Shao X."/>
            <person name="Wang L."/>
        </authorList>
    </citation>
    <scope>NUCLEOTIDE SEQUENCE [LARGE SCALE GENOMIC DNA]</scope>
    <source>
        <strain evidence="2">CaLGV-Henan</strain>
    </source>
</reference>
<dbReference type="CDD" id="cd00305">
    <property type="entry name" value="Cu-Zn_Superoxide_Dismutase"/>
    <property type="match status" value="1"/>
</dbReference>
<dbReference type="SUPFAM" id="SSF49329">
    <property type="entry name" value="Cu,Zn superoxide dismutase-like"/>
    <property type="match status" value="1"/>
</dbReference>
<evidence type="ECO:0000259" key="1">
    <source>
        <dbReference type="Pfam" id="PF00080"/>
    </source>
</evidence>
<dbReference type="GeneID" id="17428752"/>
<dbReference type="InterPro" id="IPR024134">
    <property type="entry name" value="SOD_Cu/Zn_/chaperone"/>
</dbReference>
<proteinExistence type="predicted"/>
<dbReference type="Gene3D" id="2.60.40.200">
    <property type="entry name" value="Superoxide dismutase, copper/zinc binding domain"/>
    <property type="match status" value="1"/>
</dbReference>
<dbReference type="PROSITE" id="PS00332">
    <property type="entry name" value="SOD_CU_ZN_2"/>
    <property type="match status" value="1"/>
</dbReference>
<protein>
    <submittedName>
        <fullName evidence="2">Sod</fullName>
    </submittedName>
</protein>
<dbReference type="PANTHER" id="PTHR10003">
    <property type="entry name" value="SUPEROXIDE DISMUTASE CU-ZN -RELATED"/>
    <property type="match status" value="1"/>
</dbReference>